<dbReference type="Pfam" id="PF10414">
    <property type="entry name" value="CysG_dimeriser"/>
    <property type="match status" value="1"/>
</dbReference>
<evidence type="ECO:0000259" key="7">
    <source>
        <dbReference type="Pfam" id="PF10414"/>
    </source>
</evidence>
<dbReference type="InterPro" id="IPR006367">
    <property type="entry name" value="Sirohaem_synthase_N"/>
</dbReference>
<dbReference type="Pfam" id="PF13241">
    <property type="entry name" value="NAD_binding_7"/>
    <property type="match status" value="1"/>
</dbReference>
<comment type="catalytic activity">
    <reaction evidence="6">
        <text>precorrin-2 + NAD(+) = sirohydrochlorin + NADH + 2 H(+)</text>
        <dbReference type="Rhea" id="RHEA:15613"/>
        <dbReference type="ChEBI" id="CHEBI:15378"/>
        <dbReference type="ChEBI" id="CHEBI:57540"/>
        <dbReference type="ChEBI" id="CHEBI:57945"/>
        <dbReference type="ChEBI" id="CHEBI:58351"/>
        <dbReference type="ChEBI" id="CHEBI:58827"/>
        <dbReference type="EC" id="1.3.1.76"/>
    </reaction>
</comment>
<reference evidence="9 10" key="1">
    <citation type="submission" date="2022-01" db="EMBL/GenBank/DDBJ databases">
        <title>Whole genome-based taxonomy of the Shewanellaceae.</title>
        <authorList>
            <person name="Martin-Rodriguez A.J."/>
        </authorList>
    </citation>
    <scope>NUCLEOTIDE SEQUENCE [LARGE SCALE GENOMIC DNA]</scope>
    <source>
        <strain evidence="9 10">DSM 17177</strain>
    </source>
</reference>
<dbReference type="InterPro" id="IPR028161">
    <property type="entry name" value="Met8-like"/>
</dbReference>
<accession>A0ABT0LHN2</accession>
<evidence type="ECO:0000256" key="1">
    <source>
        <dbReference type="ARBA" id="ARBA00005010"/>
    </source>
</evidence>
<dbReference type="Gene3D" id="3.30.160.110">
    <property type="entry name" value="Siroheme synthase, domain 2"/>
    <property type="match status" value="1"/>
</dbReference>
<dbReference type="NCBIfam" id="TIGR01470">
    <property type="entry name" value="cysG_Nterm"/>
    <property type="match status" value="1"/>
</dbReference>
<dbReference type="Gene3D" id="3.40.50.720">
    <property type="entry name" value="NAD(P)-binding Rossmann-like Domain"/>
    <property type="match status" value="1"/>
</dbReference>
<evidence type="ECO:0000259" key="8">
    <source>
        <dbReference type="Pfam" id="PF14824"/>
    </source>
</evidence>
<comment type="caution">
    <text evidence="9">The sequence shown here is derived from an EMBL/GenBank/DDBJ whole genome shotgun (WGS) entry which is preliminary data.</text>
</comment>
<dbReference type="SUPFAM" id="SSF75615">
    <property type="entry name" value="Siroheme synthase middle domains-like"/>
    <property type="match status" value="1"/>
</dbReference>
<evidence type="ECO:0000256" key="2">
    <source>
        <dbReference type="ARBA" id="ARBA00012400"/>
    </source>
</evidence>
<keyword evidence="10" id="KW-1185">Reference proteome</keyword>
<dbReference type="SUPFAM" id="SSF51735">
    <property type="entry name" value="NAD(P)-binding Rossmann-fold domains"/>
    <property type="match status" value="1"/>
</dbReference>
<protein>
    <recommendedName>
        <fullName evidence="2">precorrin-2 dehydrogenase</fullName>
        <ecNumber evidence="2">1.3.1.76</ecNumber>
    </recommendedName>
</protein>
<evidence type="ECO:0000313" key="9">
    <source>
        <dbReference type="EMBL" id="MCL1127203.1"/>
    </source>
</evidence>
<dbReference type="RefSeq" id="WP_248942599.1">
    <property type="nucleotide sequence ID" value="NZ_JAKIKS010000135.1"/>
</dbReference>
<feature type="domain" description="Siroheme synthase central" evidence="8">
    <location>
        <begin position="119"/>
        <end position="145"/>
    </location>
</feature>
<dbReference type="Pfam" id="PF14824">
    <property type="entry name" value="Sirohm_synth_M"/>
    <property type="match status" value="1"/>
</dbReference>
<dbReference type="PANTHER" id="PTHR35330:SF1">
    <property type="entry name" value="SIROHEME BIOSYNTHESIS PROTEIN MET8"/>
    <property type="match status" value="1"/>
</dbReference>
<evidence type="ECO:0000256" key="3">
    <source>
        <dbReference type="ARBA" id="ARBA00023002"/>
    </source>
</evidence>
<sequence length="303" mass="34616">MQYFPLFIDTHDLNVLMIGAGEVASRKLELLNRTEANVHIIALAVCDEVKAFESEPKVSIEQRAVSEQDIQGWDLIYIATADERLNKQLALIAKENNILVNVVDSPEDCRFITPSIIDRDKLQIAISTAGAAPVFARELRGRLESWLPQSLAPLFDFVAGKRVEVQQRLPSFKARRLFWERFFTVNGDKFDHQTPVRYEQSYETLVVDGEILLIDNETNIDWLPIAALSLLQKLDVVYADERLPVALTELIRRDARRESLLPFSQLEYQYGQGDRCLIFSDKVRVIALQAHFPMAKYLRPGSL</sequence>
<organism evidence="9 10">
    <name type="scientific">Shewanella surugensis</name>
    <dbReference type="NCBI Taxonomy" id="212020"/>
    <lineage>
        <taxon>Bacteria</taxon>
        <taxon>Pseudomonadati</taxon>
        <taxon>Pseudomonadota</taxon>
        <taxon>Gammaproteobacteria</taxon>
        <taxon>Alteromonadales</taxon>
        <taxon>Shewanellaceae</taxon>
        <taxon>Shewanella</taxon>
    </lineage>
</organism>
<dbReference type="InterPro" id="IPR028281">
    <property type="entry name" value="Sirohaem_synthase_central"/>
</dbReference>
<keyword evidence="3" id="KW-0560">Oxidoreductase</keyword>
<feature type="domain" description="Sirohaem synthase dimerisation" evidence="7">
    <location>
        <begin position="150"/>
        <end position="183"/>
    </location>
</feature>
<dbReference type="PANTHER" id="PTHR35330">
    <property type="entry name" value="SIROHEME BIOSYNTHESIS PROTEIN MET8"/>
    <property type="match status" value="1"/>
</dbReference>
<comment type="pathway">
    <text evidence="1">Porphyrin-containing compound metabolism; siroheme biosynthesis; sirohydrochlorin from precorrin-2: step 1/1.</text>
</comment>
<evidence type="ECO:0000256" key="6">
    <source>
        <dbReference type="ARBA" id="ARBA00047561"/>
    </source>
</evidence>
<dbReference type="Proteomes" id="UP001203423">
    <property type="component" value="Unassembled WGS sequence"/>
</dbReference>
<proteinExistence type="predicted"/>
<dbReference type="InterPro" id="IPR037115">
    <property type="entry name" value="Sirohaem_synt_dimer_dom_sf"/>
</dbReference>
<keyword evidence="4" id="KW-0520">NAD</keyword>
<evidence type="ECO:0000256" key="4">
    <source>
        <dbReference type="ARBA" id="ARBA00023027"/>
    </source>
</evidence>
<keyword evidence="5" id="KW-0627">Porphyrin biosynthesis</keyword>
<gene>
    <name evidence="9" type="ORF">L2764_22655</name>
</gene>
<dbReference type="InterPro" id="IPR019478">
    <property type="entry name" value="Sirohaem_synthase_dimer_dom"/>
</dbReference>
<dbReference type="EC" id="1.3.1.76" evidence="2"/>
<dbReference type="EMBL" id="JAKIKS010000135">
    <property type="protein sequence ID" value="MCL1127203.1"/>
    <property type="molecule type" value="Genomic_DNA"/>
</dbReference>
<name>A0ABT0LHN2_9GAMM</name>
<dbReference type="InterPro" id="IPR036291">
    <property type="entry name" value="NAD(P)-bd_dom_sf"/>
</dbReference>
<dbReference type="Gene3D" id="1.10.8.210">
    <property type="entry name" value="Sirohaem synthase, dimerisation domain"/>
    <property type="match status" value="1"/>
</dbReference>
<evidence type="ECO:0000256" key="5">
    <source>
        <dbReference type="ARBA" id="ARBA00023244"/>
    </source>
</evidence>
<evidence type="ECO:0000313" key="10">
    <source>
        <dbReference type="Proteomes" id="UP001203423"/>
    </source>
</evidence>